<keyword evidence="4" id="KW-0472">Membrane</keyword>
<dbReference type="CDD" id="cd00067">
    <property type="entry name" value="GAL4"/>
    <property type="match status" value="1"/>
</dbReference>
<proteinExistence type="predicted"/>
<accession>A0A0D7B330</accession>
<gene>
    <name evidence="6" type="ORF">CYLTODRAFT_424817</name>
</gene>
<feature type="compositionally biased region" description="Low complexity" evidence="3">
    <location>
        <begin position="102"/>
        <end position="124"/>
    </location>
</feature>
<feature type="transmembrane region" description="Helical" evidence="4">
    <location>
        <begin position="572"/>
        <end position="593"/>
    </location>
</feature>
<dbReference type="OrthoDB" id="4456959at2759"/>
<dbReference type="InterPro" id="IPR007219">
    <property type="entry name" value="XnlR_reg_dom"/>
</dbReference>
<dbReference type="STRING" id="1314674.A0A0D7B330"/>
<dbReference type="Proteomes" id="UP000054007">
    <property type="component" value="Unassembled WGS sequence"/>
</dbReference>
<dbReference type="PROSITE" id="PS50048">
    <property type="entry name" value="ZN2_CY6_FUNGAL_2"/>
    <property type="match status" value="1"/>
</dbReference>
<dbReference type="AlphaFoldDB" id="A0A0D7B330"/>
<dbReference type="Gene3D" id="4.10.240.10">
    <property type="entry name" value="Zn(2)-C6 fungal-type DNA-binding domain"/>
    <property type="match status" value="1"/>
</dbReference>
<dbReference type="EMBL" id="KN880614">
    <property type="protein sequence ID" value="KIY64882.1"/>
    <property type="molecule type" value="Genomic_DNA"/>
</dbReference>
<feature type="compositionally biased region" description="Polar residues" evidence="3">
    <location>
        <begin position="673"/>
        <end position="682"/>
    </location>
</feature>
<name>A0A0D7B330_9AGAR</name>
<protein>
    <recommendedName>
        <fullName evidence="5">Zn(2)-C6 fungal-type domain-containing protein</fullName>
    </recommendedName>
</protein>
<keyword evidence="4" id="KW-1133">Transmembrane helix</keyword>
<evidence type="ECO:0000256" key="2">
    <source>
        <dbReference type="ARBA" id="ARBA00023242"/>
    </source>
</evidence>
<dbReference type="GO" id="GO:0000981">
    <property type="term" value="F:DNA-binding transcription factor activity, RNA polymerase II-specific"/>
    <property type="evidence" value="ECO:0007669"/>
    <property type="project" value="InterPro"/>
</dbReference>
<feature type="domain" description="Zn(2)-C6 fungal-type" evidence="5">
    <location>
        <begin position="17"/>
        <end position="54"/>
    </location>
</feature>
<evidence type="ECO:0000259" key="5">
    <source>
        <dbReference type="PROSITE" id="PS50048"/>
    </source>
</evidence>
<keyword evidence="1" id="KW-0479">Metal-binding</keyword>
<dbReference type="SUPFAM" id="SSF57701">
    <property type="entry name" value="Zn2/Cys6 DNA-binding domain"/>
    <property type="match status" value="1"/>
</dbReference>
<evidence type="ECO:0000313" key="6">
    <source>
        <dbReference type="EMBL" id="KIY64882.1"/>
    </source>
</evidence>
<evidence type="ECO:0000256" key="4">
    <source>
        <dbReference type="SAM" id="Phobius"/>
    </source>
</evidence>
<dbReference type="PANTHER" id="PTHR46910:SF38">
    <property type="entry name" value="ZN(2)-C6 FUNGAL-TYPE DOMAIN-CONTAINING PROTEIN"/>
    <property type="match status" value="1"/>
</dbReference>
<reference evidence="6 7" key="1">
    <citation type="journal article" date="2015" name="Fungal Genet. Biol.">
        <title>Evolution of novel wood decay mechanisms in Agaricales revealed by the genome sequences of Fistulina hepatica and Cylindrobasidium torrendii.</title>
        <authorList>
            <person name="Floudas D."/>
            <person name="Held B.W."/>
            <person name="Riley R."/>
            <person name="Nagy L.G."/>
            <person name="Koehler G."/>
            <person name="Ransdell A.S."/>
            <person name="Younus H."/>
            <person name="Chow J."/>
            <person name="Chiniquy J."/>
            <person name="Lipzen A."/>
            <person name="Tritt A."/>
            <person name="Sun H."/>
            <person name="Haridas S."/>
            <person name="LaButti K."/>
            <person name="Ohm R.A."/>
            <person name="Kues U."/>
            <person name="Blanchette R.A."/>
            <person name="Grigoriev I.V."/>
            <person name="Minto R.E."/>
            <person name="Hibbett D.S."/>
        </authorList>
    </citation>
    <scope>NUCLEOTIDE SEQUENCE [LARGE SCALE GENOMIC DNA]</scope>
    <source>
        <strain evidence="6 7">FP15055 ss-10</strain>
    </source>
</reference>
<dbReference type="PANTHER" id="PTHR46910">
    <property type="entry name" value="TRANSCRIPTION FACTOR PDR1"/>
    <property type="match status" value="1"/>
</dbReference>
<keyword evidence="7" id="KW-1185">Reference proteome</keyword>
<sequence length="820" mass="91415">MASEEDNIHKRRRLQRACDFCRRKKIRCDGVVLSPKTDEERCSNCKLYNATCTYVQAAQKRATSGAAAKGSSHVESLEDRVERMDTLLTNLVGPTARSAPLQTSPTSSPSTQSSGSPSSSTKQTIEGTSTPEDSEEYYIITDNFEKLQVGGDAWSRFFGKSSSAQLVHTALELKHGVELSPIDKKVLEDTNVCNWTKATGGGNLLMEARPEFKNKPYWEDEVHLKENMPAYIFPEPNLFKSLVEAYFSMPNMMTPILHRQTFDRLVAQGMHRKDQIFGAVTLLVLANGARFLKDPRVLLEGEKTRRSSGWMYFTQVQTMRRSLLAPPSIFDVQFYALYANYLFGTSAPQSSWTVIGMGLRSAQDVGAHRKKKTSHPTIEDEMWKRAFWTLLCMDRQASLDMGRPCSIHDDDIDVALPIEVDDEYWDHPDPEQRFKQPPGKPSYMSYFVAYIKLHQIVGTCLRTLYSANKNRPHQGKDWEQNLVTELDSTLNRWVDAVPEHLRWDPHRQDEIFFNQSVSLYATYYNLQVLIHKPFIPTPRNASPAFPSLAICTNASRSLSHIVSIQRARGFTWAQAYIMLQSFAAGIVLLLNIWGGKRTRLSLNPVKEMVDVHNCMQVLKDMENSVHFAGRLWDILYQLASVSELPLPEANASAAFKRRRDSDAPIDHEDDHQPSQFVESSASGGAIPLSANTNGNALGGLGTLAGRSGSRPGTGMFSPPVMNDQLHRLLAGGWGMPPESLPVHSQDLGRLPVHPPQSPSGGLSGHDMSGWSPDMNGGGFPGFVGETGLDDVTAFLWANTPNGMGVDDWSAYISGAMDQRH</sequence>
<dbReference type="SMART" id="SM00066">
    <property type="entry name" value="GAL4"/>
    <property type="match status" value="1"/>
</dbReference>
<dbReference type="InterPro" id="IPR001138">
    <property type="entry name" value="Zn2Cys6_DnaBD"/>
</dbReference>
<dbReference type="InterPro" id="IPR050987">
    <property type="entry name" value="AtrR-like"/>
</dbReference>
<dbReference type="Pfam" id="PF04082">
    <property type="entry name" value="Fungal_trans"/>
    <property type="match status" value="1"/>
</dbReference>
<dbReference type="GO" id="GO:0008270">
    <property type="term" value="F:zinc ion binding"/>
    <property type="evidence" value="ECO:0007669"/>
    <property type="project" value="InterPro"/>
</dbReference>
<keyword evidence="2" id="KW-0539">Nucleus</keyword>
<evidence type="ECO:0000313" key="7">
    <source>
        <dbReference type="Proteomes" id="UP000054007"/>
    </source>
</evidence>
<dbReference type="SMART" id="SM00906">
    <property type="entry name" value="Fungal_trans"/>
    <property type="match status" value="1"/>
</dbReference>
<dbReference type="CDD" id="cd12148">
    <property type="entry name" value="fungal_TF_MHR"/>
    <property type="match status" value="1"/>
</dbReference>
<dbReference type="Pfam" id="PF00172">
    <property type="entry name" value="Zn_clus"/>
    <property type="match status" value="1"/>
</dbReference>
<dbReference type="GO" id="GO:0003677">
    <property type="term" value="F:DNA binding"/>
    <property type="evidence" value="ECO:0007669"/>
    <property type="project" value="InterPro"/>
</dbReference>
<evidence type="ECO:0000256" key="1">
    <source>
        <dbReference type="ARBA" id="ARBA00022723"/>
    </source>
</evidence>
<feature type="compositionally biased region" description="Basic and acidic residues" evidence="3">
    <location>
        <begin position="659"/>
        <end position="672"/>
    </location>
</feature>
<dbReference type="GO" id="GO:0006351">
    <property type="term" value="P:DNA-templated transcription"/>
    <property type="evidence" value="ECO:0007669"/>
    <property type="project" value="InterPro"/>
</dbReference>
<feature type="region of interest" description="Disordered" evidence="3">
    <location>
        <begin position="93"/>
        <end position="134"/>
    </location>
</feature>
<keyword evidence="4" id="KW-0812">Transmembrane</keyword>
<dbReference type="InterPro" id="IPR036864">
    <property type="entry name" value="Zn2-C6_fun-type_DNA-bd_sf"/>
</dbReference>
<feature type="region of interest" description="Disordered" evidence="3">
    <location>
        <begin position="655"/>
        <end position="685"/>
    </location>
</feature>
<organism evidence="6 7">
    <name type="scientific">Cylindrobasidium torrendii FP15055 ss-10</name>
    <dbReference type="NCBI Taxonomy" id="1314674"/>
    <lineage>
        <taxon>Eukaryota</taxon>
        <taxon>Fungi</taxon>
        <taxon>Dikarya</taxon>
        <taxon>Basidiomycota</taxon>
        <taxon>Agaricomycotina</taxon>
        <taxon>Agaricomycetes</taxon>
        <taxon>Agaricomycetidae</taxon>
        <taxon>Agaricales</taxon>
        <taxon>Marasmiineae</taxon>
        <taxon>Physalacriaceae</taxon>
        <taxon>Cylindrobasidium</taxon>
    </lineage>
</organism>
<evidence type="ECO:0000256" key="3">
    <source>
        <dbReference type="SAM" id="MobiDB-lite"/>
    </source>
</evidence>